<proteinExistence type="predicted"/>
<protein>
    <submittedName>
        <fullName evidence="1">Uncharacterized protein</fullName>
    </submittedName>
</protein>
<accession>A0A1I7AWV1</accession>
<keyword evidence="2" id="KW-1185">Reference proteome</keyword>
<dbReference type="EMBL" id="FPAS01000004">
    <property type="protein sequence ID" value="SFT79437.1"/>
    <property type="molecule type" value="Genomic_DNA"/>
</dbReference>
<reference evidence="1 2" key="1">
    <citation type="submission" date="2016-10" db="EMBL/GenBank/DDBJ databases">
        <authorList>
            <person name="de Groot N.N."/>
        </authorList>
    </citation>
    <scope>NUCLEOTIDE SEQUENCE [LARGE SCALE GENOMIC DNA]</scope>
    <source>
        <strain evidence="1 2">CGMCC 1.7005</strain>
    </source>
</reference>
<dbReference type="RefSeq" id="WP_090250112.1">
    <property type="nucleotide sequence ID" value="NZ_FPAS01000004.1"/>
</dbReference>
<dbReference type="Proteomes" id="UP000236454">
    <property type="component" value="Unassembled WGS sequence"/>
</dbReference>
<dbReference type="OrthoDB" id="1441906at2"/>
<evidence type="ECO:0000313" key="2">
    <source>
        <dbReference type="Proteomes" id="UP000236454"/>
    </source>
</evidence>
<name>A0A1I7AWV1_9FLAO</name>
<organism evidence="1 2">
    <name type="scientific">Lishizhenia tianjinensis</name>
    <dbReference type="NCBI Taxonomy" id="477690"/>
    <lineage>
        <taxon>Bacteria</taxon>
        <taxon>Pseudomonadati</taxon>
        <taxon>Bacteroidota</taxon>
        <taxon>Flavobacteriia</taxon>
        <taxon>Flavobacteriales</taxon>
        <taxon>Crocinitomicaceae</taxon>
        <taxon>Lishizhenia</taxon>
    </lineage>
</organism>
<dbReference type="AlphaFoldDB" id="A0A1I7AWV1"/>
<evidence type="ECO:0000313" key="1">
    <source>
        <dbReference type="EMBL" id="SFT79437.1"/>
    </source>
</evidence>
<gene>
    <name evidence="1" type="ORF">SAMN05216474_2365</name>
</gene>
<sequence length="151" mass="17646">MNTFRKGIIGFNSQSHHSRDEIISFLQQIVFPYFIDFKSLVPPSDSSNFWQVTVSNVKNKVAFDLLINSTYWYLALVEEKGSWMNNKYIDFPEDLLTQLKGVPIDVFPMSNDELNRIFKEEELSALDDIEIEQIKYWKSKTVGEVVFNGYD</sequence>